<dbReference type="AlphaFoldDB" id="A0AAN7BJF1"/>
<dbReference type="InterPro" id="IPR019734">
    <property type="entry name" value="TPR_rpt"/>
</dbReference>
<dbReference type="SUPFAM" id="SSF48452">
    <property type="entry name" value="TPR-like"/>
    <property type="match status" value="1"/>
</dbReference>
<dbReference type="SUPFAM" id="SSF52540">
    <property type="entry name" value="P-loop containing nucleoside triphosphate hydrolases"/>
    <property type="match status" value="1"/>
</dbReference>
<protein>
    <recommendedName>
        <fullName evidence="4">NB-ARC domain-containing protein</fullName>
    </recommendedName>
</protein>
<sequence>MFGDEYTSQDYGVDDLDGAAATWNKILEGIRSRVKRDDLNLSNLSFDTDQAEKLFQQLKIKAPGIIFQEATMIVDSLREIIRFFLKSMRPEQVITDPGFILLYVHIQLSLDNRANSSVDGVRKELQSTRLLLEDLASACHPLDRSKATRFNRFWILSFLRALFERWTSCILFLLDNPPKWEEPHKVASLTSEFTHMANEGYKRMDRARGSLVASSSLSRLSELLLPEWCSCPIAERHRLLGDTKFSMGMSNYFRPATEQTRNGLTILSLCGIGGVGKTELAYQFAKLHVFEYDVVLWVYAETTNSLHRGFRQLGRALRLHLVSTNSRGDPDQDLDAVQEWLRTTEQMGGLPLEVQQMVAIIQFKNLTHNIATFVEKYKRQLHGIHRDDYLNEHTLPTLWKQNFDTIHAQIDPWFILGILSFLNADRIPEDIFYPRDNKLNLPGALAICKDEDDVDDAMDKPKELGLIERYHSSLSLHRLVQTAFLILPDESLDREARQDLFDFASLLVHHAFPKHKGGQPMDVQWEKYLRYRGQVRSLALTFERLNVAKYRLIPSQEFLALVGDCAYYICENDDPRGALKIFDIGIKSHPEREGVHYATLLNTAMMSYFKLNDMDNDSGKKLHDSDEDLAVRYNNFGNLLMEEGSLEEAYAYMQRSLDITSSLPGTEVAQTYVYLCQGWVLFLKGEDHYDEAEEKHQFSEELYVQLGFKGADGYPMTEVNFAWGNLELARGRYEESLGRFKKVLKIEDVDRKRAAVFYKIGDALKNGLRRAKLLREDGQGQEARILRKQAEVLEKSGQDPEVLALSSFPSSEQLRGEAERLRILPRKGDPVTVSDANWEKVYDSL</sequence>
<dbReference type="PROSITE" id="PS50005">
    <property type="entry name" value="TPR"/>
    <property type="match status" value="1"/>
</dbReference>
<evidence type="ECO:0000313" key="2">
    <source>
        <dbReference type="EMBL" id="KAK4224382.1"/>
    </source>
</evidence>
<comment type="caution">
    <text evidence="2">The sequence shown here is derived from an EMBL/GenBank/DDBJ whole genome shotgun (WGS) entry which is preliminary data.</text>
</comment>
<evidence type="ECO:0008006" key="4">
    <source>
        <dbReference type="Google" id="ProtNLM"/>
    </source>
</evidence>
<evidence type="ECO:0000256" key="1">
    <source>
        <dbReference type="PROSITE-ProRule" id="PRU00339"/>
    </source>
</evidence>
<dbReference type="InterPro" id="IPR011990">
    <property type="entry name" value="TPR-like_helical_dom_sf"/>
</dbReference>
<accession>A0AAN7BJF1</accession>
<dbReference type="Proteomes" id="UP001301958">
    <property type="component" value="Unassembled WGS sequence"/>
</dbReference>
<feature type="repeat" description="TPR" evidence="1">
    <location>
        <begin position="630"/>
        <end position="663"/>
    </location>
</feature>
<reference evidence="2" key="2">
    <citation type="submission" date="2023-05" db="EMBL/GenBank/DDBJ databases">
        <authorList>
            <consortium name="Lawrence Berkeley National Laboratory"/>
            <person name="Steindorff A."/>
            <person name="Hensen N."/>
            <person name="Bonometti L."/>
            <person name="Westerberg I."/>
            <person name="Brannstrom I.O."/>
            <person name="Guillou S."/>
            <person name="Cros-Aarteil S."/>
            <person name="Calhoun S."/>
            <person name="Haridas S."/>
            <person name="Kuo A."/>
            <person name="Mondo S."/>
            <person name="Pangilinan J."/>
            <person name="Riley R."/>
            <person name="Labutti K."/>
            <person name="Andreopoulos B."/>
            <person name="Lipzen A."/>
            <person name="Chen C."/>
            <person name="Yanf M."/>
            <person name="Daum C."/>
            <person name="Ng V."/>
            <person name="Clum A."/>
            <person name="Ohm R."/>
            <person name="Martin F."/>
            <person name="Silar P."/>
            <person name="Natvig D."/>
            <person name="Lalanne C."/>
            <person name="Gautier V."/>
            <person name="Ament-Velasquez S.L."/>
            <person name="Kruys A."/>
            <person name="Hutchinson M.I."/>
            <person name="Powell A.J."/>
            <person name="Barry K."/>
            <person name="Miller A.N."/>
            <person name="Grigoriev I.V."/>
            <person name="Debuchy R."/>
            <person name="Gladieux P."/>
            <person name="Thoren M.H."/>
            <person name="Johannesson H."/>
        </authorList>
    </citation>
    <scope>NUCLEOTIDE SEQUENCE</scope>
    <source>
        <strain evidence="2">CBS 990.96</strain>
    </source>
</reference>
<evidence type="ECO:0000313" key="3">
    <source>
        <dbReference type="Proteomes" id="UP001301958"/>
    </source>
</evidence>
<proteinExistence type="predicted"/>
<name>A0AAN7BJF1_9PEZI</name>
<keyword evidence="1" id="KW-0802">TPR repeat</keyword>
<dbReference type="Gene3D" id="3.40.50.300">
    <property type="entry name" value="P-loop containing nucleotide triphosphate hydrolases"/>
    <property type="match status" value="1"/>
</dbReference>
<organism evidence="2 3">
    <name type="scientific">Podospora fimiseda</name>
    <dbReference type="NCBI Taxonomy" id="252190"/>
    <lineage>
        <taxon>Eukaryota</taxon>
        <taxon>Fungi</taxon>
        <taxon>Dikarya</taxon>
        <taxon>Ascomycota</taxon>
        <taxon>Pezizomycotina</taxon>
        <taxon>Sordariomycetes</taxon>
        <taxon>Sordariomycetidae</taxon>
        <taxon>Sordariales</taxon>
        <taxon>Podosporaceae</taxon>
        <taxon>Podospora</taxon>
    </lineage>
</organism>
<dbReference type="EMBL" id="MU865394">
    <property type="protein sequence ID" value="KAK4224382.1"/>
    <property type="molecule type" value="Genomic_DNA"/>
</dbReference>
<gene>
    <name evidence="2" type="ORF">QBC38DRAFT_514957</name>
</gene>
<dbReference type="InterPro" id="IPR027417">
    <property type="entry name" value="P-loop_NTPase"/>
</dbReference>
<dbReference type="Gene3D" id="1.25.40.10">
    <property type="entry name" value="Tetratricopeptide repeat domain"/>
    <property type="match status" value="1"/>
</dbReference>
<keyword evidence="3" id="KW-1185">Reference proteome</keyword>
<reference evidence="2" key="1">
    <citation type="journal article" date="2023" name="Mol. Phylogenet. Evol.">
        <title>Genome-scale phylogeny and comparative genomics of the fungal order Sordariales.</title>
        <authorList>
            <person name="Hensen N."/>
            <person name="Bonometti L."/>
            <person name="Westerberg I."/>
            <person name="Brannstrom I.O."/>
            <person name="Guillou S."/>
            <person name="Cros-Aarteil S."/>
            <person name="Calhoun S."/>
            <person name="Haridas S."/>
            <person name="Kuo A."/>
            <person name="Mondo S."/>
            <person name="Pangilinan J."/>
            <person name="Riley R."/>
            <person name="LaButti K."/>
            <person name="Andreopoulos B."/>
            <person name="Lipzen A."/>
            <person name="Chen C."/>
            <person name="Yan M."/>
            <person name="Daum C."/>
            <person name="Ng V."/>
            <person name="Clum A."/>
            <person name="Steindorff A."/>
            <person name="Ohm R.A."/>
            <person name="Martin F."/>
            <person name="Silar P."/>
            <person name="Natvig D.O."/>
            <person name="Lalanne C."/>
            <person name="Gautier V."/>
            <person name="Ament-Velasquez S.L."/>
            <person name="Kruys A."/>
            <person name="Hutchinson M.I."/>
            <person name="Powell A.J."/>
            <person name="Barry K."/>
            <person name="Miller A.N."/>
            <person name="Grigoriev I.V."/>
            <person name="Debuchy R."/>
            <person name="Gladieux P."/>
            <person name="Hiltunen Thoren M."/>
            <person name="Johannesson H."/>
        </authorList>
    </citation>
    <scope>NUCLEOTIDE SEQUENCE</scope>
    <source>
        <strain evidence="2">CBS 990.96</strain>
    </source>
</reference>